<dbReference type="PROSITE" id="PS00383">
    <property type="entry name" value="TYR_PHOSPHATASE_1"/>
    <property type="match status" value="1"/>
</dbReference>
<gene>
    <name evidence="1" type="ORF">BSQ50_00945</name>
</gene>
<dbReference type="SUPFAM" id="SSF52799">
    <property type="entry name" value="(Phosphotyrosine protein) phosphatases II"/>
    <property type="match status" value="1"/>
</dbReference>
<dbReference type="RefSeq" id="WP_057886625.1">
    <property type="nucleotide sequence ID" value="NZ_CP018180.1"/>
</dbReference>
<dbReference type="Gene3D" id="3.90.190.10">
    <property type="entry name" value="Protein tyrosine phosphatase superfamily"/>
    <property type="match status" value="1"/>
</dbReference>
<dbReference type="Proteomes" id="UP000324497">
    <property type="component" value="Chromosome"/>
</dbReference>
<dbReference type="KEGG" id="lng:BSQ50_00945"/>
<sequence length="177" mass="20203">MDKVTIMSRKKFLTWFPPVTKNNLVAIRIGDQAPIRDTASKRYADTLSLAFYDEWDYADQIDRNTPAGSNRLTEKDKQVIDDFIDKYADKYFVVHCEQGISRSAAVGYYILKKLGYTAELNQKKASSLYQPNIEVYGILIDKPYTQETAAALTLEIKSPTTVTNQKNKVTCKNEKQN</sequence>
<evidence type="ECO:0000313" key="2">
    <source>
        <dbReference type="Proteomes" id="UP000324497"/>
    </source>
</evidence>
<evidence type="ECO:0000313" key="1">
    <source>
        <dbReference type="EMBL" id="AUJ31259.1"/>
    </source>
</evidence>
<name>A0A3S6QU20_9LACO</name>
<dbReference type="EMBL" id="CP018180">
    <property type="protein sequence ID" value="AUJ31259.1"/>
    <property type="molecule type" value="Genomic_DNA"/>
</dbReference>
<evidence type="ECO:0008006" key="3">
    <source>
        <dbReference type="Google" id="ProtNLM"/>
    </source>
</evidence>
<dbReference type="GeneID" id="78522527"/>
<reference evidence="1 2" key="1">
    <citation type="submission" date="2016-11" db="EMBL/GenBank/DDBJ databases">
        <title>Interaction between Lactobacillus species and yeast in water kefir.</title>
        <authorList>
            <person name="Behr J."/>
            <person name="Xu D."/>
            <person name="Vogel R.F."/>
        </authorList>
    </citation>
    <scope>NUCLEOTIDE SEQUENCE [LARGE SCALE GENOMIC DNA]</scope>
    <source>
        <strain evidence="1 2">TMW 1.1827</strain>
    </source>
</reference>
<dbReference type="AlphaFoldDB" id="A0A3S6QU20"/>
<dbReference type="InterPro" id="IPR029021">
    <property type="entry name" value="Prot-tyrosine_phosphatase-like"/>
</dbReference>
<proteinExistence type="predicted"/>
<keyword evidence="2" id="KW-1185">Reference proteome</keyword>
<dbReference type="InterPro" id="IPR016130">
    <property type="entry name" value="Tyr_Pase_AS"/>
</dbReference>
<protein>
    <recommendedName>
        <fullName evidence="3">Tyrosine specific protein phosphatases domain-containing protein</fullName>
    </recommendedName>
</protein>
<accession>A0A3S6QU20</accession>
<organism evidence="1 2">
    <name type="scientific">Liquorilactobacillus nagelii</name>
    <dbReference type="NCBI Taxonomy" id="82688"/>
    <lineage>
        <taxon>Bacteria</taxon>
        <taxon>Bacillati</taxon>
        <taxon>Bacillota</taxon>
        <taxon>Bacilli</taxon>
        <taxon>Lactobacillales</taxon>
        <taxon>Lactobacillaceae</taxon>
        <taxon>Liquorilactobacillus</taxon>
    </lineage>
</organism>